<evidence type="ECO:0008006" key="4">
    <source>
        <dbReference type="Google" id="ProtNLM"/>
    </source>
</evidence>
<keyword evidence="1" id="KW-1133">Transmembrane helix</keyword>
<dbReference type="Proteomes" id="UP001277761">
    <property type="component" value="Unassembled WGS sequence"/>
</dbReference>
<dbReference type="RefSeq" id="WP_319955432.1">
    <property type="nucleotide sequence ID" value="NZ_JAXAVX010000012.1"/>
</dbReference>
<dbReference type="EMBL" id="JAXAVX010000012">
    <property type="protein sequence ID" value="MDX8153283.1"/>
    <property type="molecule type" value="Genomic_DNA"/>
</dbReference>
<keyword evidence="3" id="KW-1185">Reference proteome</keyword>
<feature type="transmembrane region" description="Helical" evidence="1">
    <location>
        <begin position="21"/>
        <end position="44"/>
    </location>
</feature>
<keyword evidence="1" id="KW-0812">Transmembrane</keyword>
<evidence type="ECO:0000313" key="3">
    <source>
        <dbReference type="Proteomes" id="UP001277761"/>
    </source>
</evidence>
<gene>
    <name evidence="2" type="ORF">SK069_16915</name>
</gene>
<protein>
    <recommendedName>
        <fullName evidence="4">DUF4386 domain-containing protein</fullName>
    </recommendedName>
</protein>
<evidence type="ECO:0000313" key="2">
    <source>
        <dbReference type="EMBL" id="MDX8153283.1"/>
    </source>
</evidence>
<feature type="transmembrane region" description="Helical" evidence="1">
    <location>
        <begin position="100"/>
        <end position="123"/>
    </location>
</feature>
<feature type="transmembrane region" description="Helical" evidence="1">
    <location>
        <begin position="69"/>
        <end position="88"/>
    </location>
</feature>
<feature type="transmembrane region" description="Helical" evidence="1">
    <location>
        <begin position="179"/>
        <end position="201"/>
    </location>
</feature>
<name>A0ABU4VN60_9ACTN</name>
<sequence>MSTPAELALLQERDRRRGFRLLAWSGPASIVVVLVGWGVLAGFVPPPSPDMRAEEVAALWREDPELKRLGLTMCVWGGALYVLFAAGIAQALRRVAGSSVLALAQFSMGAFGMVFFCWNFLLLATVGYRPDQPAEIVRAFSDVGFLMTFPPVQPFTLQVVLIGVVILQDRRPVPLIPRWLGFVNLWVGFLFLPAQAAVFVHDGPVAWDGFLTFWVPVGVFAIWFPLMCWAMLRMRAEDPAAAAAPA</sequence>
<reference evidence="2 3" key="1">
    <citation type="submission" date="2023-11" db="EMBL/GenBank/DDBJ databases">
        <authorList>
            <person name="Xu M."/>
            <person name="Jiang T."/>
        </authorList>
    </citation>
    <scope>NUCLEOTIDE SEQUENCE [LARGE SCALE GENOMIC DNA]</scope>
    <source>
        <strain evidence="2 3">SD</strain>
    </source>
</reference>
<comment type="caution">
    <text evidence="2">The sequence shown here is derived from an EMBL/GenBank/DDBJ whole genome shotgun (WGS) entry which is preliminary data.</text>
</comment>
<feature type="transmembrane region" description="Helical" evidence="1">
    <location>
        <begin position="213"/>
        <end position="232"/>
    </location>
</feature>
<feature type="transmembrane region" description="Helical" evidence="1">
    <location>
        <begin position="143"/>
        <end position="167"/>
    </location>
</feature>
<accession>A0ABU4VN60</accession>
<keyword evidence="1" id="KW-0472">Membrane</keyword>
<proteinExistence type="predicted"/>
<evidence type="ECO:0000256" key="1">
    <source>
        <dbReference type="SAM" id="Phobius"/>
    </source>
</evidence>
<organism evidence="2 3">
    <name type="scientific">Patulibacter brassicae</name>
    <dbReference type="NCBI Taxonomy" id="1705717"/>
    <lineage>
        <taxon>Bacteria</taxon>
        <taxon>Bacillati</taxon>
        <taxon>Actinomycetota</taxon>
        <taxon>Thermoleophilia</taxon>
        <taxon>Solirubrobacterales</taxon>
        <taxon>Patulibacteraceae</taxon>
        <taxon>Patulibacter</taxon>
    </lineage>
</organism>